<dbReference type="InterPro" id="IPR050411">
    <property type="entry name" value="AlphaKG_dependent_hydroxylases"/>
</dbReference>
<dbReference type="EMBL" id="JADNYJ010000202">
    <property type="protein sequence ID" value="KAF8875077.1"/>
    <property type="molecule type" value="Genomic_DNA"/>
</dbReference>
<dbReference type="Pfam" id="PF02668">
    <property type="entry name" value="TauD"/>
    <property type="match status" value="1"/>
</dbReference>
<dbReference type="Proteomes" id="UP000724874">
    <property type="component" value="Unassembled WGS sequence"/>
</dbReference>
<evidence type="ECO:0000256" key="2">
    <source>
        <dbReference type="SAM" id="MobiDB-lite"/>
    </source>
</evidence>
<dbReference type="AlphaFoldDB" id="A0A9P5TGK5"/>
<dbReference type="PANTHER" id="PTHR10696:SF54">
    <property type="entry name" value="FAMILY OXIDOREDUCTASE, PUTATIVE (AFU_ORTHOLOGUE AFUA_4G13850)-RELATED"/>
    <property type="match status" value="1"/>
</dbReference>
<organism evidence="4 5">
    <name type="scientific">Gymnopilus junonius</name>
    <name type="common">Spectacular rustgill mushroom</name>
    <name type="synonym">Gymnopilus spectabilis subsp. junonius</name>
    <dbReference type="NCBI Taxonomy" id="109634"/>
    <lineage>
        <taxon>Eukaryota</taxon>
        <taxon>Fungi</taxon>
        <taxon>Dikarya</taxon>
        <taxon>Basidiomycota</taxon>
        <taxon>Agaricomycotina</taxon>
        <taxon>Agaricomycetes</taxon>
        <taxon>Agaricomycetidae</taxon>
        <taxon>Agaricales</taxon>
        <taxon>Agaricineae</taxon>
        <taxon>Hymenogastraceae</taxon>
        <taxon>Gymnopilus</taxon>
    </lineage>
</organism>
<dbReference type="PANTHER" id="PTHR10696">
    <property type="entry name" value="GAMMA-BUTYROBETAINE HYDROXYLASE-RELATED"/>
    <property type="match status" value="1"/>
</dbReference>
<feature type="compositionally biased region" description="Basic and acidic residues" evidence="2">
    <location>
        <begin position="33"/>
        <end position="50"/>
    </location>
</feature>
<keyword evidence="5" id="KW-1185">Reference proteome</keyword>
<dbReference type="Gene3D" id="3.60.130.10">
    <property type="entry name" value="Clavaminate synthase-like"/>
    <property type="match status" value="1"/>
</dbReference>
<sequence>MTSVTAATSSQSQASDTSTQTSKWSWTQPDVSYHPDREKWEQRTAKRLAEDPSLTSTPLPEGFPKKAESPLVWEGKDWKNEAQWVFTLSEEHLKEIAVAVKHYHGLGLHFGHISPKTFPLPTLGPILTSLSQELHYGRGFAVVRTIPVSSYSKEDNILIYVGISSYIGATRGLQDANGGVLSHIKDLSSSFRAGQIGGPAYTTDKQVFHTDMGADIVSLFALEIAKEGGISRISSSWRVYNELAEKRPDLVKVLSEDWAVDEWGRDPPYSNRPLLYYLDEKIIIQYARRYFTGFQGLPRSKDIPPITEAQAEALDALHFLAEKYSLGLNFQKGDIQYINNLSVFHARDGFKDDEKQRRHLLRLWQRNEELAWKLPEPLKPLWKKTYDVTPEEQTFAVNPVIRDAVKGKN</sequence>
<keyword evidence="1" id="KW-0560">Oxidoreductase</keyword>
<feature type="region of interest" description="Disordered" evidence="2">
    <location>
        <begin position="1"/>
        <end position="66"/>
    </location>
</feature>
<accession>A0A9P5TGK5</accession>
<proteinExistence type="predicted"/>
<feature type="compositionally biased region" description="Low complexity" evidence="2">
    <location>
        <begin position="1"/>
        <end position="28"/>
    </location>
</feature>
<gene>
    <name evidence="4" type="ORF">CPB84DRAFT_1796866</name>
</gene>
<dbReference type="InterPro" id="IPR042098">
    <property type="entry name" value="TauD-like_sf"/>
</dbReference>
<comment type="caution">
    <text evidence="4">The sequence shown here is derived from an EMBL/GenBank/DDBJ whole genome shotgun (WGS) entry which is preliminary data.</text>
</comment>
<evidence type="ECO:0000259" key="3">
    <source>
        <dbReference type="Pfam" id="PF02668"/>
    </source>
</evidence>
<feature type="domain" description="TauD/TfdA-like" evidence="3">
    <location>
        <begin position="111"/>
        <end position="364"/>
    </location>
</feature>
<evidence type="ECO:0000313" key="4">
    <source>
        <dbReference type="EMBL" id="KAF8875077.1"/>
    </source>
</evidence>
<evidence type="ECO:0000313" key="5">
    <source>
        <dbReference type="Proteomes" id="UP000724874"/>
    </source>
</evidence>
<dbReference type="FunFam" id="3.60.130.10:FF:000011">
    <property type="entry name" value="Taurine catabolism dioxygenase TauD"/>
    <property type="match status" value="1"/>
</dbReference>
<dbReference type="OrthoDB" id="272271at2759"/>
<dbReference type="InterPro" id="IPR003819">
    <property type="entry name" value="TauD/TfdA-like"/>
</dbReference>
<dbReference type="SUPFAM" id="SSF51197">
    <property type="entry name" value="Clavaminate synthase-like"/>
    <property type="match status" value="1"/>
</dbReference>
<dbReference type="GO" id="GO:0051213">
    <property type="term" value="F:dioxygenase activity"/>
    <property type="evidence" value="ECO:0007669"/>
    <property type="project" value="UniProtKB-KW"/>
</dbReference>
<keyword evidence="4" id="KW-0223">Dioxygenase</keyword>
<reference evidence="4" key="1">
    <citation type="submission" date="2020-11" db="EMBL/GenBank/DDBJ databases">
        <authorList>
            <consortium name="DOE Joint Genome Institute"/>
            <person name="Ahrendt S."/>
            <person name="Riley R."/>
            <person name="Andreopoulos W."/>
            <person name="LaButti K."/>
            <person name="Pangilinan J."/>
            <person name="Ruiz-duenas F.J."/>
            <person name="Barrasa J.M."/>
            <person name="Sanchez-Garcia M."/>
            <person name="Camarero S."/>
            <person name="Miyauchi S."/>
            <person name="Serrano A."/>
            <person name="Linde D."/>
            <person name="Babiker R."/>
            <person name="Drula E."/>
            <person name="Ayuso-Fernandez I."/>
            <person name="Pacheco R."/>
            <person name="Padilla G."/>
            <person name="Ferreira P."/>
            <person name="Barriuso J."/>
            <person name="Kellner H."/>
            <person name="Castanera R."/>
            <person name="Alfaro M."/>
            <person name="Ramirez L."/>
            <person name="Pisabarro A.G."/>
            <person name="Kuo A."/>
            <person name="Tritt A."/>
            <person name="Lipzen A."/>
            <person name="He G."/>
            <person name="Yan M."/>
            <person name="Ng V."/>
            <person name="Cullen D."/>
            <person name="Martin F."/>
            <person name="Rosso M.-N."/>
            <person name="Henrissat B."/>
            <person name="Hibbett D."/>
            <person name="Martinez A.T."/>
            <person name="Grigoriev I.V."/>
        </authorList>
    </citation>
    <scope>NUCLEOTIDE SEQUENCE</scope>
    <source>
        <strain evidence="4">AH 44721</strain>
    </source>
</reference>
<evidence type="ECO:0000256" key="1">
    <source>
        <dbReference type="ARBA" id="ARBA00023002"/>
    </source>
</evidence>
<protein>
    <submittedName>
        <fullName evidence="4">Taurine catabolism dioxygenase TauD</fullName>
    </submittedName>
</protein>
<name>A0A9P5TGK5_GYMJU</name>